<organism evidence="1 2">
    <name type="scientific">Paenibacillus taichungensis</name>
    <dbReference type="NCBI Taxonomy" id="484184"/>
    <lineage>
        <taxon>Bacteria</taxon>
        <taxon>Bacillati</taxon>
        <taxon>Bacillota</taxon>
        <taxon>Bacilli</taxon>
        <taxon>Bacillales</taxon>
        <taxon>Paenibacillaceae</taxon>
        <taxon>Paenibacillus</taxon>
    </lineage>
</organism>
<name>A0A329QBH3_9BACL</name>
<dbReference type="AlphaFoldDB" id="A0A329QBH3"/>
<proteinExistence type="predicted"/>
<dbReference type="Proteomes" id="UP000250642">
    <property type="component" value="Unassembled WGS sequence"/>
</dbReference>
<reference evidence="1 2" key="1">
    <citation type="submission" date="2018-04" db="EMBL/GenBank/DDBJ databases">
        <title>Paenibacillus taichungensis Genome sequencing and assembly.</title>
        <authorList>
            <person name="Xu J."/>
            <person name="Rensing C."/>
            <person name="Mazhar H.S."/>
        </authorList>
    </citation>
    <scope>NUCLEOTIDE SEQUENCE [LARGE SCALE GENOMIC DNA]</scope>
    <source>
        <strain evidence="1 2">NC1</strain>
    </source>
</reference>
<evidence type="ECO:0000313" key="1">
    <source>
        <dbReference type="EMBL" id="RAW09755.1"/>
    </source>
</evidence>
<dbReference type="RefSeq" id="WP_113056305.1">
    <property type="nucleotide sequence ID" value="NZ_QEVW01000033.1"/>
</dbReference>
<dbReference type="EMBL" id="QEVW01000033">
    <property type="protein sequence ID" value="RAW09755.1"/>
    <property type="molecule type" value="Genomic_DNA"/>
</dbReference>
<evidence type="ECO:0000313" key="2">
    <source>
        <dbReference type="Proteomes" id="UP000250642"/>
    </source>
</evidence>
<sequence>MKSQLEYTKKLFLRTDQYFRTVLNLMEGDRYKTISSLGMSVDNLPRDYNKVLILFDELDLIELSEIQDNDITLFNTKTNVFKESYFRLFHIFEEALQKVYNNLKK</sequence>
<protein>
    <submittedName>
        <fullName evidence="1">Uncharacterized protein</fullName>
    </submittedName>
</protein>
<accession>A0A329QBH3</accession>
<comment type="caution">
    <text evidence="1">The sequence shown here is derived from an EMBL/GenBank/DDBJ whole genome shotgun (WGS) entry which is preliminary data.</text>
</comment>
<gene>
    <name evidence="1" type="ORF">DC345_30305</name>
</gene>